<dbReference type="EMBL" id="QHHQ01000004">
    <property type="protein sequence ID" value="RAI00134.1"/>
    <property type="molecule type" value="Genomic_DNA"/>
</dbReference>
<gene>
    <name evidence="2" type="ORF">DLJ53_20710</name>
</gene>
<dbReference type="AlphaFoldDB" id="A0A8B2NSK9"/>
<name>A0A8B2NSK9_9HYPH</name>
<feature type="domain" description="Antirepressor protein ant N-terminal" evidence="1">
    <location>
        <begin position="1"/>
        <end position="58"/>
    </location>
</feature>
<comment type="caution">
    <text evidence="2">The sequence shown here is derived from an EMBL/GenBank/DDBJ whole genome shotgun (WGS) entry which is preliminary data.</text>
</comment>
<dbReference type="InterPro" id="IPR018875">
    <property type="entry name" value="Antirepressor_Ant_N"/>
</dbReference>
<accession>A0A8B2NSK9</accession>
<dbReference type="Proteomes" id="UP000249590">
    <property type="component" value="Unassembled WGS sequence"/>
</dbReference>
<evidence type="ECO:0000313" key="2">
    <source>
        <dbReference type="EMBL" id="RAI00134.1"/>
    </source>
</evidence>
<evidence type="ECO:0000259" key="1">
    <source>
        <dbReference type="Pfam" id="PF10547"/>
    </source>
</evidence>
<sequence>MGLQWEAQQKRVRRDPVLGTCMSITNMQVGGQGRQVTTIPLRYLNGFLSGIDVNRVRRTYGCT</sequence>
<proteinExistence type="predicted"/>
<organism evidence="2 3">
    <name type="scientific">Acuticoccus sediminis</name>
    <dbReference type="NCBI Taxonomy" id="2184697"/>
    <lineage>
        <taxon>Bacteria</taxon>
        <taxon>Pseudomonadati</taxon>
        <taxon>Pseudomonadota</taxon>
        <taxon>Alphaproteobacteria</taxon>
        <taxon>Hyphomicrobiales</taxon>
        <taxon>Amorphaceae</taxon>
        <taxon>Acuticoccus</taxon>
    </lineage>
</organism>
<dbReference type="Pfam" id="PF10547">
    <property type="entry name" value="P22_AR_N"/>
    <property type="match status" value="1"/>
</dbReference>
<dbReference type="OrthoDB" id="5618772at2"/>
<evidence type="ECO:0000313" key="3">
    <source>
        <dbReference type="Proteomes" id="UP000249590"/>
    </source>
</evidence>
<keyword evidence="3" id="KW-1185">Reference proteome</keyword>
<reference evidence="2 3" key="1">
    <citation type="submission" date="2018-05" db="EMBL/GenBank/DDBJ databases">
        <title>Acuticoccus sediminis sp. nov., isolated from deep-sea sediment of Indian Ocean.</title>
        <authorList>
            <person name="Liu X."/>
            <person name="Lai Q."/>
            <person name="Du Y."/>
            <person name="Sun F."/>
            <person name="Zhang X."/>
            <person name="Wang S."/>
            <person name="Shao Z."/>
        </authorList>
    </citation>
    <scope>NUCLEOTIDE SEQUENCE [LARGE SCALE GENOMIC DNA]</scope>
    <source>
        <strain evidence="2 3">PTG4-2</strain>
    </source>
</reference>
<protein>
    <recommendedName>
        <fullName evidence="1">Antirepressor protein ant N-terminal domain-containing protein</fullName>
    </recommendedName>
</protein>